<name>A0A1M6F1X5_BUTFI</name>
<organism evidence="2 3">
    <name type="scientific">Butyrivibrio fibrisolvens DSM 3071</name>
    <dbReference type="NCBI Taxonomy" id="1121131"/>
    <lineage>
        <taxon>Bacteria</taxon>
        <taxon>Bacillati</taxon>
        <taxon>Bacillota</taxon>
        <taxon>Clostridia</taxon>
        <taxon>Lachnospirales</taxon>
        <taxon>Lachnospiraceae</taxon>
        <taxon>Butyrivibrio</taxon>
    </lineage>
</organism>
<keyword evidence="3" id="KW-1185">Reference proteome</keyword>
<evidence type="ECO:0008006" key="4">
    <source>
        <dbReference type="Google" id="ProtNLM"/>
    </source>
</evidence>
<evidence type="ECO:0000313" key="3">
    <source>
        <dbReference type="Proteomes" id="UP000184278"/>
    </source>
</evidence>
<sequence>MKNFLLDLLKWFLIINTGIMVIVWINLMGYDDIWTAIFPQIMGASFVTALVTTAFFSINPKKPISVPVRILLTFAHYLILCVIIMGMGSVFDWFELTLNGCIMVALSVAGVYLIATVISIILSKGEADEMTKALKHFNNED</sequence>
<dbReference type="RefSeq" id="WP_073390142.1">
    <property type="nucleotide sequence ID" value="NZ_FQXK01000047.1"/>
</dbReference>
<evidence type="ECO:0000313" key="2">
    <source>
        <dbReference type="EMBL" id="SHI91718.1"/>
    </source>
</evidence>
<feature type="transmembrane region" description="Helical" evidence="1">
    <location>
        <begin position="36"/>
        <end position="58"/>
    </location>
</feature>
<dbReference type="AlphaFoldDB" id="A0A1M6F1X5"/>
<gene>
    <name evidence="2" type="ORF">SAMN02745229_03831</name>
</gene>
<protein>
    <recommendedName>
        <fullName evidence="4">DUF3021 domain-containing protein</fullName>
    </recommendedName>
</protein>
<dbReference type="GeneID" id="89511059"/>
<keyword evidence="1" id="KW-0472">Membrane</keyword>
<evidence type="ECO:0000256" key="1">
    <source>
        <dbReference type="SAM" id="Phobius"/>
    </source>
</evidence>
<keyword evidence="1" id="KW-1133">Transmembrane helix</keyword>
<keyword evidence="1" id="KW-0812">Transmembrane</keyword>
<feature type="transmembrane region" description="Helical" evidence="1">
    <location>
        <begin position="97"/>
        <end position="122"/>
    </location>
</feature>
<reference evidence="3" key="1">
    <citation type="submission" date="2016-11" db="EMBL/GenBank/DDBJ databases">
        <authorList>
            <person name="Varghese N."/>
            <person name="Submissions S."/>
        </authorList>
    </citation>
    <scope>NUCLEOTIDE SEQUENCE [LARGE SCALE GENOMIC DNA]</scope>
    <source>
        <strain evidence="3">DSM 3071</strain>
    </source>
</reference>
<dbReference type="STRING" id="1121131.SAMN02745229_03831"/>
<proteinExistence type="predicted"/>
<accession>A0A1M6F1X5</accession>
<dbReference type="EMBL" id="FQXK01000047">
    <property type="protein sequence ID" value="SHI91718.1"/>
    <property type="molecule type" value="Genomic_DNA"/>
</dbReference>
<dbReference type="OrthoDB" id="2003282at2"/>
<feature type="transmembrane region" description="Helical" evidence="1">
    <location>
        <begin position="12"/>
        <end position="30"/>
    </location>
</feature>
<dbReference type="Proteomes" id="UP000184278">
    <property type="component" value="Unassembled WGS sequence"/>
</dbReference>
<feature type="transmembrane region" description="Helical" evidence="1">
    <location>
        <begin position="70"/>
        <end position="91"/>
    </location>
</feature>